<evidence type="ECO:0000256" key="4">
    <source>
        <dbReference type="ARBA" id="ARBA00022679"/>
    </source>
</evidence>
<organism evidence="7 8">
    <name type="scientific">Sediminibacterium goheungense</name>
    <dbReference type="NCBI Taxonomy" id="1086393"/>
    <lineage>
        <taxon>Bacteria</taxon>
        <taxon>Pseudomonadati</taxon>
        <taxon>Bacteroidota</taxon>
        <taxon>Chitinophagia</taxon>
        <taxon>Chitinophagales</taxon>
        <taxon>Chitinophagaceae</taxon>
        <taxon>Sediminibacterium</taxon>
    </lineage>
</organism>
<proteinExistence type="predicted"/>
<keyword evidence="5" id="KW-0472">Membrane</keyword>
<comment type="subcellular location">
    <subcellularLocation>
        <location evidence="1">Cell membrane</location>
    </subcellularLocation>
</comment>
<feature type="domain" description="Glycosyltransferase 2-like" evidence="6">
    <location>
        <begin position="5"/>
        <end position="121"/>
    </location>
</feature>
<dbReference type="Proteomes" id="UP000295741">
    <property type="component" value="Unassembled WGS sequence"/>
</dbReference>
<keyword evidence="8" id="KW-1185">Reference proteome</keyword>
<dbReference type="CDD" id="cd02522">
    <property type="entry name" value="GT_2_like_a"/>
    <property type="match status" value="1"/>
</dbReference>
<dbReference type="Pfam" id="PF00535">
    <property type="entry name" value="Glycos_transf_2"/>
    <property type="match status" value="1"/>
</dbReference>
<dbReference type="PANTHER" id="PTHR43646:SF2">
    <property type="entry name" value="GLYCOSYLTRANSFERASE 2-LIKE DOMAIN-CONTAINING PROTEIN"/>
    <property type="match status" value="1"/>
</dbReference>
<evidence type="ECO:0000256" key="2">
    <source>
        <dbReference type="ARBA" id="ARBA00022475"/>
    </source>
</evidence>
<dbReference type="InterPro" id="IPR001173">
    <property type="entry name" value="Glyco_trans_2-like"/>
</dbReference>
<dbReference type="GO" id="GO:0005886">
    <property type="term" value="C:plasma membrane"/>
    <property type="evidence" value="ECO:0007669"/>
    <property type="project" value="UniProtKB-SubCell"/>
</dbReference>
<comment type="caution">
    <text evidence="7">The sequence shown here is derived from an EMBL/GenBank/DDBJ whole genome shotgun (WGS) entry which is preliminary data.</text>
</comment>
<evidence type="ECO:0000256" key="5">
    <source>
        <dbReference type="ARBA" id="ARBA00023136"/>
    </source>
</evidence>
<evidence type="ECO:0000313" key="7">
    <source>
        <dbReference type="EMBL" id="TDO28843.1"/>
    </source>
</evidence>
<evidence type="ECO:0000256" key="1">
    <source>
        <dbReference type="ARBA" id="ARBA00004236"/>
    </source>
</evidence>
<sequence length="232" mass="26242">MHSISIIIPTLNESGNIRELIRFLMDHGGSYIKEIIVSDGGSTDNTVLLAKEAGAVVVISLVKGRAGQMNSGAAQASGDIFYFVHADTFPPVSFARDIQEAVDAGYAFGRYRTKFDSPKKILLFNAWFTRLDLFICYGGDQTLFIQKALFQKIDGFNSQMRIMEDYDIVVRAKEQKARYKIFKKAALVSARKYETNSWIQVQWANSTIIRMYKKGAGQDEMVNTYKSLLQYR</sequence>
<keyword evidence="3" id="KW-0328">Glycosyltransferase</keyword>
<keyword evidence="4 7" id="KW-0808">Transferase</keyword>
<evidence type="ECO:0000313" key="8">
    <source>
        <dbReference type="Proteomes" id="UP000295741"/>
    </source>
</evidence>
<name>A0A4R6J104_9BACT</name>
<reference evidence="7 8" key="1">
    <citation type="submission" date="2019-03" db="EMBL/GenBank/DDBJ databases">
        <title>Genomic Encyclopedia of Archaeal and Bacterial Type Strains, Phase II (KMG-II): from individual species to whole genera.</title>
        <authorList>
            <person name="Goeker M."/>
        </authorList>
    </citation>
    <scope>NUCLEOTIDE SEQUENCE [LARGE SCALE GENOMIC DNA]</scope>
    <source>
        <strain evidence="7 8">DSM 28323</strain>
    </source>
</reference>
<protein>
    <submittedName>
        <fullName evidence="7">RSAM/selenodomain-associated transferase 2</fullName>
    </submittedName>
</protein>
<dbReference type="SUPFAM" id="SSF53448">
    <property type="entry name" value="Nucleotide-diphospho-sugar transferases"/>
    <property type="match status" value="1"/>
</dbReference>
<dbReference type="EMBL" id="SNWP01000010">
    <property type="protein sequence ID" value="TDO28843.1"/>
    <property type="molecule type" value="Genomic_DNA"/>
</dbReference>
<dbReference type="NCBIfam" id="TIGR04283">
    <property type="entry name" value="glyco_like_mftF"/>
    <property type="match status" value="1"/>
</dbReference>
<dbReference type="Gene3D" id="3.90.550.10">
    <property type="entry name" value="Spore Coat Polysaccharide Biosynthesis Protein SpsA, Chain A"/>
    <property type="match status" value="1"/>
</dbReference>
<dbReference type="InterPro" id="IPR029044">
    <property type="entry name" value="Nucleotide-diphossugar_trans"/>
</dbReference>
<accession>A0A4R6J104</accession>
<dbReference type="GO" id="GO:0016757">
    <property type="term" value="F:glycosyltransferase activity"/>
    <property type="evidence" value="ECO:0007669"/>
    <property type="project" value="UniProtKB-KW"/>
</dbReference>
<dbReference type="InterPro" id="IPR026461">
    <property type="entry name" value="Trfase_2_rSAM/seldom_assoc"/>
</dbReference>
<evidence type="ECO:0000259" key="6">
    <source>
        <dbReference type="Pfam" id="PF00535"/>
    </source>
</evidence>
<gene>
    <name evidence="7" type="ORF">BC659_0923</name>
</gene>
<dbReference type="OrthoDB" id="9810303at2"/>
<keyword evidence="2" id="KW-1003">Cell membrane</keyword>
<dbReference type="PANTHER" id="PTHR43646">
    <property type="entry name" value="GLYCOSYLTRANSFERASE"/>
    <property type="match status" value="1"/>
</dbReference>
<dbReference type="AlphaFoldDB" id="A0A4R6J104"/>
<dbReference type="RefSeq" id="WP_133473462.1">
    <property type="nucleotide sequence ID" value="NZ_SNWP01000010.1"/>
</dbReference>
<evidence type="ECO:0000256" key="3">
    <source>
        <dbReference type="ARBA" id="ARBA00022676"/>
    </source>
</evidence>